<dbReference type="InterPro" id="IPR025665">
    <property type="entry name" value="Beta-barrel_OMP_2"/>
</dbReference>
<dbReference type="EMBL" id="JBCLPP010000023">
    <property type="protein sequence ID" value="MEY8245784.1"/>
    <property type="molecule type" value="Genomic_DNA"/>
</dbReference>
<feature type="signal peptide" evidence="1">
    <location>
        <begin position="1"/>
        <end position="21"/>
    </location>
</feature>
<dbReference type="Pfam" id="PF13568">
    <property type="entry name" value="OMP_b-brl_2"/>
    <property type="match status" value="1"/>
</dbReference>
<gene>
    <name evidence="3" type="ORF">AAK873_09190</name>
</gene>
<comment type="caution">
    <text evidence="3">The sequence shown here is derived from an EMBL/GenBank/DDBJ whole genome shotgun (WGS) entry which is preliminary data.</text>
</comment>
<organism evidence="3 4">
    <name type="scientific">Heminiphilus faecis</name>
    <dbReference type="NCBI Taxonomy" id="2601703"/>
    <lineage>
        <taxon>Bacteria</taxon>
        <taxon>Pseudomonadati</taxon>
        <taxon>Bacteroidota</taxon>
        <taxon>Bacteroidia</taxon>
        <taxon>Bacteroidales</taxon>
        <taxon>Muribaculaceae</taxon>
        <taxon>Heminiphilus</taxon>
    </lineage>
</organism>
<evidence type="ECO:0000256" key="1">
    <source>
        <dbReference type="SAM" id="SignalP"/>
    </source>
</evidence>
<sequence>MKHFISLFLIALFAIPADIMAQSWNFGIEAGYVNNTLDVSEYKATARSGFKFGLDAEYQLANKICLESGLAYIRKGATTSGIRLSGTEINSIKFAEIDYLQLPVMIGYKFNIGNHFSIKPSVGGYYAVGVGGYALIDGVDAFNQPYTERTSTFSGTNGTAYRPCNRNDGGLAFALNIGYRNFSIKAEYDLGLATATHYGNGKQRTFSVSLAYWIFK</sequence>
<dbReference type="Proteomes" id="UP001565200">
    <property type="component" value="Unassembled WGS sequence"/>
</dbReference>
<name>A0ABV4D0B9_9BACT</name>
<dbReference type="SUPFAM" id="SSF103515">
    <property type="entry name" value="Autotransporter"/>
    <property type="match status" value="1"/>
</dbReference>
<evidence type="ECO:0000313" key="3">
    <source>
        <dbReference type="EMBL" id="MEY8245784.1"/>
    </source>
</evidence>
<feature type="domain" description="Outer membrane protein beta-barrel" evidence="2">
    <location>
        <begin position="20"/>
        <end position="193"/>
    </location>
</feature>
<accession>A0ABV4D0B9</accession>
<protein>
    <submittedName>
        <fullName evidence="3">Outer membrane beta-barrel protein</fullName>
    </submittedName>
</protein>
<evidence type="ECO:0000313" key="4">
    <source>
        <dbReference type="Proteomes" id="UP001565200"/>
    </source>
</evidence>
<feature type="chain" id="PRO_5047458826" evidence="1">
    <location>
        <begin position="22"/>
        <end position="216"/>
    </location>
</feature>
<dbReference type="InterPro" id="IPR036709">
    <property type="entry name" value="Autotransporte_beta_dom_sf"/>
</dbReference>
<reference evidence="3 4" key="1">
    <citation type="submission" date="2024-03" db="EMBL/GenBank/DDBJ databases">
        <title>Mouse gut bacterial collection (mGBC) of GemPharmatech.</title>
        <authorList>
            <person name="He Y."/>
            <person name="Dong L."/>
            <person name="Wu D."/>
            <person name="Gao X."/>
            <person name="Lin Z."/>
        </authorList>
    </citation>
    <scope>NUCLEOTIDE SEQUENCE [LARGE SCALE GENOMIC DNA]</scope>
    <source>
        <strain evidence="3 4">54-13</strain>
    </source>
</reference>
<proteinExistence type="predicted"/>
<evidence type="ECO:0000259" key="2">
    <source>
        <dbReference type="Pfam" id="PF13568"/>
    </source>
</evidence>
<keyword evidence="4" id="KW-1185">Reference proteome</keyword>
<keyword evidence="1" id="KW-0732">Signal</keyword>
<dbReference type="RefSeq" id="WP_128708101.1">
    <property type="nucleotide sequence ID" value="NZ_JBCLPP010000023.1"/>
</dbReference>